<dbReference type="InterPro" id="IPR005143">
    <property type="entry name" value="TF_LuxR_autoind-bd_dom"/>
</dbReference>
<dbReference type="EMBL" id="JAJATZ010000009">
    <property type="protein sequence ID" value="MCB5200551.1"/>
    <property type="molecule type" value="Genomic_DNA"/>
</dbReference>
<protein>
    <submittedName>
        <fullName evidence="5">Autoinducer binding domain-containing protein</fullName>
    </submittedName>
</protein>
<proteinExistence type="predicted"/>
<evidence type="ECO:0000256" key="3">
    <source>
        <dbReference type="ARBA" id="ARBA00023163"/>
    </source>
</evidence>
<sequence length="203" mass="22608">MTVQSEIERHTRELVKMAPSGLFYALHFRFALPLMHYHSYPRDWTDRYTERAYALRDPVILWGFGNSGTARWSDIELPDPENIIGQAREFGMNYGFVVATGSIKSRTIASAARADREFTQSEITQFAETIETMHRLVEPPGSLSAAQIEALALIAGGDRHAAAAAKLGISESALKARLAAARTNLKARTTVEAIQRARNYKLL</sequence>
<comment type="caution">
    <text evidence="5">The sequence shown here is derived from an EMBL/GenBank/DDBJ whole genome shotgun (WGS) entry which is preliminary data.</text>
</comment>
<evidence type="ECO:0000256" key="1">
    <source>
        <dbReference type="ARBA" id="ARBA00023015"/>
    </source>
</evidence>
<keyword evidence="6" id="KW-1185">Reference proteome</keyword>
<evidence type="ECO:0000259" key="4">
    <source>
        <dbReference type="SMART" id="SM00421"/>
    </source>
</evidence>
<dbReference type="RefSeq" id="WP_226749064.1">
    <property type="nucleotide sequence ID" value="NZ_JAJATZ010000009.1"/>
</dbReference>
<feature type="domain" description="HTH luxR-type" evidence="4">
    <location>
        <begin position="140"/>
        <end position="197"/>
    </location>
</feature>
<dbReference type="Gene3D" id="3.30.450.80">
    <property type="entry name" value="Transcription factor LuxR-like, autoinducer-binding domain"/>
    <property type="match status" value="1"/>
</dbReference>
<dbReference type="SUPFAM" id="SSF75516">
    <property type="entry name" value="Pheromone-binding domain of LuxR-like quorum-sensing transcription factors"/>
    <property type="match status" value="1"/>
</dbReference>
<organism evidence="5 6">
    <name type="scientific">Loktanella gaetbuli</name>
    <dbReference type="NCBI Taxonomy" id="2881335"/>
    <lineage>
        <taxon>Bacteria</taxon>
        <taxon>Pseudomonadati</taxon>
        <taxon>Pseudomonadota</taxon>
        <taxon>Alphaproteobacteria</taxon>
        <taxon>Rhodobacterales</taxon>
        <taxon>Roseobacteraceae</taxon>
        <taxon>Loktanella</taxon>
    </lineage>
</organism>
<dbReference type="SMART" id="SM00421">
    <property type="entry name" value="HTH_LUXR"/>
    <property type="match status" value="1"/>
</dbReference>
<dbReference type="Proteomes" id="UP001138961">
    <property type="component" value="Unassembled WGS sequence"/>
</dbReference>
<gene>
    <name evidence="5" type="ORF">LGQ03_15020</name>
</gene>
<name>A0ABS8BYF3_9RHOB</name>
<reference evidence="5" key="1">
    <citation type="submission" date="2021-10" db="EMBL/GenBank/DDBJ databases">
        <title>Loktanella gaetbuli sp. nov., isolated from a tidal flat.</title>
        <authorList>
            <person name="Park S."/>
            <person name="Yoon J.-H."/>
        </authorList>
    </citation>
    <scope>NUCLEOTIDE SEQUENCE</scope>
    <source>
        <strain evidence="5">TSTF-M6</strain>
    </source>
</reference>
<dbReference type="InterPro" id="IPR000792">
    <property type="entry name" value="Tscrpt_reg_LuxR_C"/>
</dbReference>
<keyword evidence="1" id="KW-0805">Transcription regulation</keyword>
<evidence type="ECO:0000313" key="5">
    <source>
        <dbReference type="EMBL" id="MCB5200551.1"/>
    </source>
</evidence>
<keyword evidence="2" id="KW-0238">DNA-binding</keyword>
<evidence type="ECO:0000313" key="6">
    <source>
        <dbReference type="Proteomes" id="UP001138961"/>
    </source>
</evidence>
<dbReference type="Gene3D" id="1.10.10.10">
    <property type="entry name" value="Winged helix-like DNA-binding domain superfamily/Winged helix DNA-binding domain"/>
    <property type="match status" value="1"/>
</dbReference>
<dbReference type="Pfam" id="PF03472">
    <property type="entry name" value="Autoind_bind"/>
    <property type="match status" value="1"/>
</dbReference>
<keyword evidence="3" id="KW-0804">Transcription</keyword>
<dbReference type="InterPro" id="IPR016032">
    <property type="entry name" value="Sig_transdc_resp-reg_C-effctor"/>
</dbReference>
<dbReference type="SUPFAM" id="SSF46894">
    <property type="entry name" value="C-terminal effector domain of the bipartite response regulators"/>
    <property type="match status" value="1"/>
</dbReference>
<dbReference type="InterPro" id="IPR036693">
    <property type="entry name" value="TF_LuxR_autoind-bd_dom_sf"/>
</dbReference>
<accession>A0ABS8BYF3</accession>
<dbReference type="InterPro" id="IPR036388">
    <property type="entry name" value="WH-like_DNA-bd_sf"/>
</dbReference>
<evidence type="ECO:0000256" key="2">
    <source>
        <dbReference type="ARBA" id="ARBA00023125"/>
    </source>
</evidence>